<dbReference type="InterPro" id="IPR007527">
    <property type="entry name" value="Znf_SWIM"/>
</dbReference>
<dbReference type="InterPro" id="IPR012310">
    <property type="entry name" value="DNA_ligase_ATP-dep_cent"/>
</dbReference>
<evidence type="ECO:0000256" key="4">
    <source>
        <dbReference type="ARBA" id="ARBA00022763"/>
    </source>
</evidence>
<comment type="cofactor">
    <cofactor evidence="1">
        <name>a divalent metal cation</name>
        <dbReference type="ChEBI" id="CHEBI:60240"/>
    </cofactor>
</comment>
<organism evidence="10 11">
    <name type="scientific">Synchytrium microbalum</name>
    <dbReference type="NCBI Taxonomy" id="1806994"/>
    <lineage>
        <taxon>Eukaryota</taxon>
        <taxon>Fungi</taxon>
        <taxon>Fungi incertae sedis</taxon>
        <taxon>Chytridiomycota</taxon>
        <taxon>Chytridiomycota incertae sedis</taxon>
        <taxon>Chytridiomycetes</taxon>
        <taxon>Synchytriales</taxon>
        <taxon>Synchytriaceae</taxon>
        <taxon>Synchytrium</taxon>
    </lineage>
</organism>
<gene>
    <name evidence="10" type="ORF">SmJEL517_g05046</name>
</gene>
<dbReference type="OrthoDB" id="411785at2759"/>
<protein>
    <recommendedName>
        <fullName evidence="12">SWIM-type domain-containing protein</fullName>
    </recommendedName>
</protein>
<dbReference type="PANTHER" id="PTHR47810">
    <property type="entry name" value="DNA LIGASE"/>
    <property type="match status" value="1"/>
</dbReference>
<evidence type="ECO:0000259" key="9">
    <source>
        <dbReference type="PROSITE" id="PS50966"/>
    </source>
</evidence>
<dbReference type="Pfam" id="PF14743">
    <property type="entry name" value="DNA_ligase_OB_2"/>
    <property type="match status" value="1"/>
</dbReference>
<feature type="domain" description="SWIM-type" evidence="9">
    <location>
        <begin position="146"/>
        <end position="185"/>
    </location>
</feature>
<dbReference type="GO" id="GO:0008270">
    <property type="term" value="F:zinc ion binding"/>
    <property type="evidence" value="ECO:0007669"/>
    <property type="project" value="UniProtKB-KW"/>
</dbReference>
<comment type="caution">
    <text evidence="10">The sequence shown here is derived from an EMBL/GenBank/DDBJ whole genome shotgun (WGS) entry which is preliminary data.</text>
</comment>
<dbReference type="PROSITE" id="PS50160">
    <property type="entry name" value="DNA_LIGASE_A3"/>
    <property type="match status" value="1"/>
</dbReference>
<dbReference type="Gene3D" id="3.30.1490.70">
    <property type="match status" value="1"/>
</dbReference>
<keyword evidence="11" id="KW-1185">Reference proteome</keyword>
<dbReference type="Pfam" id="PF01068">
    <property type="entry name" value="DNA_ligase_A_M"/>
    <property type="match status" value="1"/>
</dbReference>
<dbReference type="EMBL" id="QEAO01000041">
    <property type="protein sequence ID" value="TPX31674.1"/>
    <property type="molecule type" value="Genomic_DNA"/>
</dbReference>
<name>A0A507C0U5_9FUNG</name>
<dbReference type="InterPro" id="IPR012340">
    <property type="entry name" value="NA-bd_OB-fold"/>
</dbReference>
<dbReference type="CDD" id="cd08041">
    <property type="entry name" value="OBF_kDNA_ligase_like"/>
    <property type="match status" value="1"/>
</dbReference>
<dbReference type="Proteomes" id="UP000319731">
    <property type="component" value="Unassembled WGS sequence"/>
</dbReference>
<feature type="region of interest" description="Disordered" evidence="7">
    <location>
        <begin position="1"/>
        <end position="109"/>
    </location>
</feature>
<keyword evidence="4" id="KW-0227">DNA damage</keyword>
<dbReference type="GO" id="GO:0006281">
    <property type="term" value="P:DNA repair"/>
    <property type="evidence" value="ECO:0007669"/>
    <property type="project" value="UniProtKB-KW"/>
</dbReference>
<evidence type="ECO:0008006" key="12">
    <source>
        <dbReference type="Google" id="ProtNLM"/>
    </source>
</evidence>
<evidence type="ECO:0000313" key="11">
    <source>
        <dbReference type="Proteomes" id="UP000319731"/>
    </source>
</evidence>
<dbReference type="PROSITE" id="PS50966">
    <property type="entry name" value="ZF_SWIM"/>
    <property type="match status" value="1"/>
</dbReference>
<dbReference type="GO" id="GO:0005524">
    <property type="term" value="F:ATP binding"/>
    <property type="evidence" value="ECO:0007669"/>
    <property type="project" value="InterPro"/>
</dbReference>
<dbReference type="InterPro" id="IPR019406">
    <property type="entry name" value="APLF_PBZ"/>
</dbReference>
<proteinExistence type="predicted"/>
<dbReference type="InterPro" id="IPR050326">
    <property type="entry name" value="NAD_dep_DNA_ligaseB"/>
</dbReference>
<dbReference type="SUPFAM" id="SSF50249">
    <property type="entry name" value="Nucleic acid-binding proteins"/>
    <property type="match status" value="1"/>
</dbReference>
<reference evidence="10 11" key="1">
    <citation type="journal article" date="2019" name="Sci. Rep.">
        <title>Comparative genomics of chytrid fungi reveal insights into the obligate biotrophic and pathogenic lifestyle of Synchytrium endobioticum.</title>
        <authorList>
            <person name="van de Vossenberg B.T.L.H."/>
            <person name="Warris S."/>
            <person name="Nguyen H.D.T."/>
            <person name="van Gent-Pelzer M.P.E."/>
            <person name="Joly D.L."/>
            <person name="van de Geest H.C."/>
            <person name="Bonants P.J.M."/>
            <person name="Smith D.S."/>
            <person name="Levesque C.A."/>
            <person name="van der Lee T.A.J."/>
        </authorList>
    </citation>
    <scope>NUCLEOTIDE SEQUENCE [LARGE SCALE GENOMIC DNA]</scope>
    <source>
        <strain evidence="10 11">JEL517</strain>
    </source>
</reference>
<dbReference type="InterPro" id="IPR016059">
    <property type="entry name" value="DNA_ligase_ATP-dep_CS"/>
</dbReference>
<evidence type="ECO:0000256" key="5">
    <source>
        <dbReference type="ARBA" id="ARBA00023204"/>
    </source>
</evidence>
<dbReference type="Gene3D" id="3.30.470.30">
    <property type="entry name" value="DNA ligase/mRNA capping enzyme"/>
    <property type="match status" value="1"/>
</dbReference>
<evidence type="ECO:0000256" key="2">
    <source>
        <dbReference type="ARBA" id="ARBA00022598"/>
    </source>
</evidence>
<keyword evidence="6" id="KW-0479">Metal-binding</keyword>
<sequence length="490" mass="54212">MSDALPACPYGEKCYRKNPQHLKDFSHPSATVPNPTTTTTNNDTAATTRPKRKTVASSAVKDDEDEDTDVEDDEEQQARPSKKPKKSDAVQPQAASSPPIASKADDSEDGMVEENGVLIFKGLKPKRELQDGDKLDVSSQSSSSVYHLKRTSDHYYCTCPAWRNNGGPTDARTCKHLKETLGEAYETARLSYKLGDAFVNAKSSPAGKGKKAAASSTKSNKKTVAVLLANKWDLNTGKDPTGWWMSEKLDGVRAFWDHTEQKFYNFPRDQSWDGELFGGRNQFSATVSVVKTINSKLWDTITYQIFDSPSLGSQPFEDRVKAIKAYVAKHNPKTARVVEHTICKSRDHLFEYLKEVEKLKGEGLMLRKPGSLYEPKRSSTLLKVKTFYDAEAKVVGYEPGKGKHAGRVGSLKCEMESGKMFSCGTGLSDNERDKPPKIGAIITYRFQELTPDKVPRFPSYIGVRLDALSAKDAVIERAGGGDDEEQEADV</sequence>
<dbReference type="InterPro" id="IPR029319">
    <property type="entry name" value="DNA_ligase_OB"/>
</dbReference>
<dbReference type="PANTHER" id="PTHR47810:SF1">
    <property type="entry name" value="DNA LIGASE B"/>
    <property type="match status" value="1"/>
</dbReference>
<dbReference type="Pfam" id="PF10283">
    <property type="entry name" value="zf-CCHH"/>
    <property type="match status" value="1"/>
</dbReference>
<feature type="compositionally biased region" description="Low complexity" evidence="7">
    <location>
        <begin position="28"/>
        <end position="48"/>
    </location>
</feature>
<accession>A0A507C0U5</accession>
<keyword evidence="5" id="KW-0234">DNA repair</keyword>
<dbReference type="GO" id="GO:0003910">
    <property type="term" value="F:DNA ligase (ATP) activity"/>
    <property type="evidence" value="ECO:0007669"/>
    <property type="project" value="InterPro"/>
</dbReference>
<feature type="domain" description="ATP-dependent DNA ligase family profile" evidence="8">
    <location>
        <begin position="297"/>
        <end position="388"/>
    </location>
</feature>
<dbReference type="NCBIfam" id="NF006592">
    <property type="entry name" value="PRK09125.1"/>
    <property type="match status" value="1"/>
</dbReference>
<dbReference type="GO" id="GO:0006310">
    <property type="term" value="P:DNA recombination"/>
    <property type="evidence" value="ECO:0007669"/>
    <property type="project" value="InterPro"/>
</dbReference>
<dbReference type="RefSeq" id="XP_031023048.1">
    <property type="nucleotide sequence ID" value="XM_031170974.1"/>
</dbReference>
<dbReference type="STRING" id="1806994.A0A507C0U5"/>
<evidence type="ECO:0000259" key="8">
    <source>
        <dbReference type="PROSITE" id="PS50160"/>
    </source>
</evidence>
<keyword evidence="3" id="KW-0235">DNA replication</keyword>
<dbReference type="CDD" id="cd07896">
    <property type="entry name" value="Adenylation_kDNA_ligase_like"/>
    <property type="match status" value="1"/>
</dbReference>
<dbReference type="Gene3D" id="2.40.50.140">
    <property type="entry name" value="Nucleic acid-binding proteins"/>
    <property type="match status" value="1"/>
</dbReference>
<dbReference type="AlphaFoldDB" id="A0A507C0U5"/>
<evidence type="ECO:0000256" key="7">
    <source>
        <dbReference type="SAM" id="MobiDB-lite"/>
    </source>
</evidence>
<keyword evidence="6" id="KW-0862">Zinc</keyword>
<keyword evidence="6" id="KW-0863">Zinc-finger</keyword>
<evidence type="ECO:0000256" key="6">
    <source>
        <dbReference type="PROSITE-ProRule" id="PRU00325"/>
    </source>
</evidence>
<keyword evidence="2" id="KW-0436">Ligase</keyword>
<dbReference type="GeneID" id="42006271"/>
<dbReference type="PROSITE" id="PS00333">
    <property type="entry name" value="DNA_LIGASE_A2"/>
    <property type="match status" value="1"/>
</dbReference>
<feature type="compositionally biased region" description="Acidic residues" evidence="7">
    <location>
        <begin position="62"/>
        <end position="75"/>
    </location>
</feature>
<dbReference type="GO" id="GO:0006260">
    <property type="term" value="P:DNA replication"/>
    <property type="evidence" value="ECO:0007669"/>
    <property type="project" value="UniProtKB-KW"/>
</dbReference>
<dbReference type="SUPFAM" id="SSF56091">
    <property type="entry name" value="DNA ligase/mRNA capping enzyme, catalytic domain"/>
    <property type="match status" value="1"/>
</dbReference>
<evidence type="ECO:0000256" key="1">
    <source>
        <dbReference type="ARBA" id="ARBA00001968"/>
    </source>
</evidence>
<evidence type="ECO:0000313" key="10">
    <source>
        <dbReference type="EMBL" id="TPX31674.1"/>
    </source>
</evidence>
<evidence type="ECO:0000256" key="3">
    <source>
        <dbReference type="ARBA" id="ARBA00022705"/>
    </source>
</evidence>